<accession>A0A5B7I896</accession>
<reference evidence="1 2" key="1">
    <citation type="submission" date="2019-05" db="EMBL/GenBank/DDBJ databases">
        <title>Another draft genome of Portunus trituberculatus and its Hox gene families provides insights of decapod evolution.</title>
        <authorList>
            <person name="Jeong J.-H."/>
            <person name="Song I."/>
            <person name="Kim S."/>
            <person name="Choi T."/>
            <person name="Kim D."/>
            <person name="Ryu S."/>
            <person name="Kim W."/>
        </authorList>
    </citation>
    <scope>NUCLEOTIDE SEQUENCE [LARGE SCALE GENOMIC DNA]</scope>
    <source>
        <tissue evidence="1">Muscle</tissue>
    </source>
</reference>
<proteinExistence type="predicted"/>
<evidence type="ECO:0000313" key="2">
    <source>
        <dbReference type="Proteomes" id="UP000324222"/>
    </source>
</evidence>
<gene>
    <name evidence="1" type="ORF">E2C01_071543</name>
</gene>
<sequence length="92" mass="9858">MIYLSSSSSSSCCCFLFSHFTTPSCVSVAKPHAPSPPPNTPVHSWRAIPILIPSHLSSWGRCARGVPKGCHASPRTATLTRAPLSLIKCLRV</sequence>
<dbReference type="AlphaFoldDB" id="A0A5B7I896"/>
<evidence type="ECO:0000313" key="1">
    <source>
        <dbReference type="EMBL" id="MPC77098.1"/>
    </source>
</evidence>
<dbReference type="Proteomes" id="UP000324222">
    <property type="component" value="Unassembled WGS sequence"/>
</dbReference>
<keyword evidence="2" id="KW-1185">Reference proteome</keyword>
<comment type="caution">
    <text evidence="1">The sequence shown here is derived from an EMBL/GenBank/DDBJ whole genome shotgun (WGS) entry which is preliminary data.</text>
</comment>
<protein>
    <submittedName>
        <fullName evidence="1">Uncharacterized protein</fullName>
    </submittedName>
</protein>
<dbReference type="EMBL" id="VSRR010044993">
    <property type="protein sequence ID" value="MPC77098.1"/>
    <property type="molecule type" value="Genomic_DNA"/>
</dbReference>
<organism evidence="1 2">
    <name type="scientific">Portunus trituberculatus</name>
    <name type="common">Swimming crab</name>
    <name type="synonym">Neptunus trituberculatus</name>
    <dbReference type="NCBI Taxonomy" id="210409"/>
    <lineage>
        <taxon>Eukaryota</taxon>
        <taxon>Metazoa</taxon>
        <taxon>Ecdysozoa</taxon>
        <taxon>Arthropoda</taxon>
        <taxon>Crustacea</taxon>
        <taxon>Multicrustacea</taxon>
        <taxon>Malacostraca</taxon>
        <taxon>Eumalacostraca</taxon>
        <taxon>Eucarida</taxon>
        <taxon>Decapoda</taxon>
        <taxon>Pleocyemata</taxon>
        <taxon>Brachyura</taxon>
        <taxon>Eubrachyura</taxon>
        <taxon>Portunoidea</taxon>
        <taxon>Portunidae</taxon>
        <taxon>Portuninae</taxon>
        <taxon>Portunus</taxon>
    </lineage>
</organism>
<name>A0A5B7I896_PORTR</name>